<dbReference type="Pfam" id="PF00875">
    <property type="entry name" value="DNA_photolyase"/>
    <property type="match status" value="1"/>
</dbReference>
<dbReference type="SUPFAM" id="SSF48173">
    <property type="entry name" value="Cryptochrome/photolyase FAD-binding domain"/>
    <property type="match status" value="1"/>
</dbReference>
<dbReference type="PANTHER" id="PTHR11455:SF22">
    <property type="entry name" value="CRYPTOCHROME DASH"/>
    <property type="match status" value="1"/>
</dbReference>
<evidence type="ECO:0000256" key="6">
    <source>
        <dbReference type="PIRSR" id="PIRSR602081-2"/>
    </source>
</evidence>
<feature type="binding site" evidence="5">
    <location>
        <begin position="256"/>
        <end position="260"/>
    </location>
    <ligand>
        <name>FAD</name>
        <dbReference type="ChEBI" id="CHEBI:57692"/>
    </ligand>
</feature>
<evidence type="ECO:0000256" key="8">
    <source>
        <dbReference type="SAM" id="MobiDB-lite"/>
    </source>
</evidence>
<feature type="region of interest" description="Disordered" evidence="8">
    <location>
        <begin position="467"/>
        <end position="523"/>
    </location>
</feature>
<evidence type="ECO:0000256" key="1">
    <source>
        <dbReference type="ARBA" id="ARBA00005862"/>
    </source>
</evidence>
<evidence type="ECO:0000256" key="2">
    <source>
        <dbReference type="ARBA" id="ARBA00022630"/>
    </source>
</evidence>
<dbReference type="AlphaFoldDB" id="A0AAD5LLV5"/>
<dbReference type="InterPro" id="IPR006050">
    <property type="entry name" value="DNA_photolyase_N"/>
</dbReference>
<dbReference type="GO" id="GO:0003904">
    <property type="term" value="F:deoxyribodipyrimidine photo-lyase activity"/>
    <property type="evidence" value="ECO:0007669"/>
    <property type="project" value="TreeGrafter"/>
</dbReference>
<evidence type="ECO:0000256" key="3">
    <source>
        <dbReference type="ARBA" id="ARBA00022827"/>
    </source>
</evidence>
<keyword evidence="4 7" id="KW-0157">Chromophore</keyword>
<dbReference type="SUPFAM" id="SSF52425">
    <property type="entry name" value="Cryptochrome/photolyase, N-terminal domain"/>
    <property type="match status" value="1"/>
</dbReference>
<comment type="caution">
    <text evidence="10">The sequence shown here is derived from an EMBL/GenBank/DDBJ whole genome shotgun (WGS) entry which is preliminary data.</text>
</comment>
<dbReference type="InterPro" id="IPR002081">
    <property type="entry name" value="Cryptochrome/DNA_photolyase_1"/>
</dbReference>
<evidence type="ECO:0000259" key="9">
    <source>
        <dbReference type="PROSITE" id="PS51645"/>
    </source>
</evidence>
<dbReference type="InterPro" id="IPR036155">
    <property type="entry name" value="Crypto/Photolyase_N_sf"/>
</dbReference>
<feature type="binding site" evidence="5">
    <location>
        <begin position="393"/>
        <end position="395"/>
    </location>
    <ligand>
        <name>FAD</name>
        <dbReference type="ChEBI" id="CHEBI:57692"/>
    </ligand>
</feature>
<dbReference type="Gene3D" id="1.25.40.80">
    <property type="match status" value="1"/>
</dbReference>
<name>A0AAD5LLV5_PYTIN</name>
<dbReference type="InterPro" id="IPR014729">
    <property type="entry name" value="Rossmann-like_a/b/a_fold"/>
</dbReference>
<dbReference type="Gene3D" id="3.40.50.620">
    <property type="entry name" value="HUPs"/>
    <property type="match status" value="1"/>
</dbReference>
<dbReference type="PROSITE" id="PS51645">
    <property type="entry name" value="PHR_CRY_ALPHA_BETA"/>
    <property type="match status" value="1"/>
</dbReference>
<comment type="cofactor">
    <cofactor evidence="7">
        <name>(6R)-5,10-methylene-5,6,7,8-tetrahydrofolate</name>
        <dbReference type="ChEBI" id="CHEBI:15636"/>
    </cofactor>
    <text evidence="7">Binds 1 5,10-methenyltetrahydrofolate (MTHF) per subunit.</text>
</comment>
<accession>A0AAD5LLV5</accession>
<dbReference type="PRINTS" id="PR00147">
    <property type="entry name" value="DNAPHOTLYASE"/>
</dbReference>
<keyword evidence="11" id="KW-1185">Reference proteome</keyword>
<evidence type="ECO:0000313" key="11">
    <source>
        <dbReference type="Proteomes" id="UP001209570"/>
    </source>
</evidence>
<feature type="site" description="Electron transfer via tryptophanyl radical" evidence="6">
    <location>
        <position position="380"/>
    </location>
</feature>
<dbReference type="Gene3D" id="1.10.579.10">
    <property type="entry name" value="DNA Cyclobutane Dipyrimidine Photolyase, subunit A, domain 3"/>
    <property type="match status" value="1"/>
</dbReference>
<feature type="domain" description="Photolyase/cryptochrome alpha/beta" evidence="9">
    <location>
        <begin position="4"/>
        <end position="143"/>
    </location>
</feature>
<evidence type="ECO:0000313" key="10">
    <source>
        <dbReference type="EMBL" id="KAJ0405507.1"/>
    </source>
</evidence>
<dbReference type="NCBIfam" id="TIGR02765">
    <property type="entry name" value="crypto_DASH"/>
    <property type="match status" value="1"/>
</dbReference>
<sequence>MSKALGIVIFRNDLRLHDNPVLTSALQQCARLLPVFIWDPRFFGEDKATWHFKFPRCHGRQKRFLLESIGDLKARLQSKQSDLILLQGDPLRVLRDQVLPLYKGDDVRLFMSAEYTYEENILVHQLRRHVPDVPLRVIHTSTMVPPHKLPCRIQEMPDVFSQFRTMVEKARRFDSAVVAPPVPEPTQLKPLPSQLPSSVDSILDGLETLPRQPAKSAFPWKGGETAALERMHSYFYGGNVRTYKQTRNGLVGTEYSTKFSPWLARGCLSARQIMHDLARYEDAKGGNESTYWVWFELLWRDYLKFVAMKFGNRLFFEGGIYDKQLEWHNDMAKFRKWCEGKTGVPFVDANMRELAATGWMSNRGRQNVASFLVRDLKIDWRLGAEWFESLLLDHDPASNYGNWLYVAGLGNDPREDRYFNMIKQAKDYDPHGEFVLQWLPELRGAVKNQALVHTPWLDPESTYPAPITKGRGWTTHSARKGDSHKANGNKNEKSKGYRSGRHGFTKSAREPGQAPITSFFTAT</sequence>
<keyword evidence="3 5" id="KW-0274">FAD</keyword>
<evidence type="ECO:0000256" key="5">
    <source>
        <dbReference type="PIRSR" id="PIRSR602081-1"/>
    </source>
</evidence>
<comment type="function">
    <text evidence="7">May have a photoreceptor function.</text>
</comment>
<comment type="cofactor">
    <cofactor evidence="5 7">
        <name>FAD</name>
        <dbReference type="ChEBI" id="CHEBI:57692"/>
    </cofactor>
    <text evidence="5 7">Binds 1 FAD per subunit.</text>
</comment>
<dbReference type="EMBL" id="JAKCXM010000044">
    <property type="protein sequence ID" value="KAJ0405507.1"/>
    <property type="molecule type" value="Genomic_DNA"/>
</dbReference>
<feature type="site" description="Electron transfer via tryptophanyl radical" evidence="6">
    <location>
        <position position="403"/>
    </location>
</feature>
<dbReference type="GO" id="GO:0000719">
    <property type="term" value="P:photoreactive repair"/>
    <property type="evidence" value="ECO:0007669"/>
    <property type="project" value="TreeGrafter"/>
</dbReference>
<reference evidence="10" key="1">
    <citation type="submission" date="2021-12" db="EMBL/GenBank/DDBJ databases">
        <title>Prjna785345.</title>
        <authorList>
            <person name="Rujirawat T."/>
            <person name="Krajaejun T."/>
        </authorList>
    </citation>
    <scope>NUCLEOTIDE SEQUENCE</scope>
    <source>
        <strain evidence="10">Pi057C3</strain>
    </source>
</reference>
<dbReference type="Proteomes" id="UP001209570">
    <property type="component" value="Unassembled WGS sequence"/>
</dbReference>
<dbReference type="InterPro" id="IPR005101">
    <property type="entry name" value="Cryptochr/Photolyase_FAD-bd"/>
</dbReference>
<dbReference type="GO" id="GO:0003684">
    <property type="term" value="F:damaged DNA binding"/>
    <property type="evidence" value="ECO:0007669"/>
    <property type="project" value="TreeGrafter"/>
</dbReference>
<comment type="similarity">
    <text evidence="1 7">Belongs to the DNA photolyase class-1 family.</text>
</comment>
<dbReference type="GO" id="GO:0071949">
    <property type="term" value="F:FAD binding"/>
    <property type="evidence" value="ECO:0007669"/>
    <property type="project" value="TreeGrafter"/>
</dbReference>
<dbReference type="InterPro" id="IPR036134">
    <property type="entry name" value="Crypto/Photolyase_FAD-like_sf"/>
</dbReference>
<dbReference type="Pfam" id="PF03441">
    <property type="entry name" value="FAD_binding_7"/>
    <property type="match status" value="1"/>
</dbReference>
<feature type="compositionally biased region" description="Basic and acidic residues" evidence="8">
    <location>
        <begin position="479"/>
        <end position="495"/>
    </location>
</feature>
<keyword evidence="2 5" id="KW-0285">Flavoprotein</keyword>
<dbReference type="PANTHER" id="PTHR11455">
    <property type="entry name" value="CRYPTOCHROME"/>
    <property type="match status" value="1"/>
</dbReference>
<protein>
    <recommendedName>
        <fullName evidence="7">Cryptochrome DASH</fullName>
    </recommendedName>
</protein>
<proteinExistence type="inferred from homology"/>
<dbReference type="InterPro" id="IPR014133">
    <property type="entry name" value="Cry_DASH"/>
</dbReference>
<feature type="site" description="Electron transfer via tryptophanyl radical" evidence="6">
    <location>
        <position position="327"/>
    </location>
</feature>
<gene>
    <name evidence="10" type="ORF">P43SY_011355</name>
</gene>
<evidence type="ECO:0000256" key="4">
    <source>
        <dbReference type="ARBA" id="ARBA00022991"/>
    </source>
</evidence>
<organism evidence="10 11">
    <name type="scientific">Pythium insidiosum</name>
    <name type="common">Pythiosis disease agent</name>
    <dbReference type="NCBI Taxonomy" id="114742"/>
    <lineage>
        <taxon>Eukaryota</taxon>
        <taxon>Sar</taxon>
        <taxon>Stramenopiles</taxon>
        <taxon>Oomycota</taxon>
        <taxon>Peronosporomycetes</taxon>
        <taxon>Pythiales</taxon>
        <taxon>Pythiaceae</taxon>
        <taxon>Pythium</taxon>
    </lineage>
</organism>
<feature type="binding site" evidence="5">
    <location>
        <position position="243"/>
    </location>
    <ligand>
        <name>FAD</name>
        <dbReference type="ChEBI" id="CHEBI:57692"/>
    </ligand>
</feature>
<evidence type="ECO:0000256" key="7">
    <source>
        <dbReference type="RuleBase" id="RU367151"/>
    </source>
</evidence>